<reference evidence="1" key="1">
    <citation type="submission" date="2021-08" db="EMBL/GenBank/DDBJ databases">
        <title>Chromosome-Level Trichoderma cornu-damae using Hi-C Data.</title>
        <authorList>
            <person name="Kim C.S."/>
        </authorList>
    </citation>
    <scope>NUCLEOTIDE SEQUENCE</scope>
    <source>
        <strain evidence="1">KA19-0412C</strain>
    </source>
</reference>
<keyword evidence="2" id="KW-1185">Reference proteome</keyword>
<sequence length="649" mass="74061">MLETIASSLRDISAFGSSDPAAASSKRNLWTSLVQSYRPRLNDYMMQAKRTLKETTLHAGGQVETLALDDQTPTLLARLEEFRTLVNVVASSPTQDGLGEVIKSAHDVFSSYKEHDFDEIVGSKAETRSLRDALGFLGAVIFKYVGCSKRSCFLCSRVVQRYGSYTTRGCHGKLYNLWTVPEVPWLAEEERPKLVQALKNVERAMKESIRDGKTSGLVHARESTIGGSSVATRRQQSGRDPYMSSLVSEYLRSQRQEGMRRSSAGKGEDFASPDKRCQDRMSFYHLAKCSARSITTADILCKDVIGDEFPQDPETREHFGFNRCRDWREQSHLLGLYKGLIYLEVEAIQLNEWREKDILVSKIIETFSKVSEQSRGGYFPWFLRNQHILDNSIPPLQFDGQDNPLQRAIDAARPYLDLEDRNKDLQQLEPPSKRQCFLLYAMALDGSHPNPHWAEFDSWYDFGFAVCPGEHNERLLGGLYSRLVGGHKVMRDYYQSLGSKDEYPNVPTCSFNEFWLAYESGSLAKLFYHYGLGDMMDRDWGLREFLSFPLDQHELRPSVWRLKHFLALDPGAPLGRLSKIETAAQEYGFTSQLTARTRLALRQFYEQLFTKVNPLRVHEAKNRGKLLEYAESSLDVIDDGVRHVLRKLG</sequence>
<dbReference type="InterPro" id="IPR027796">
    <property type="entry name" value="OTT_1508_deam-like"/>
</dbReference>
<evidence type="ECO:0000313" key="1">
    <source>
        <dbReference type="EMBL" id="KAH6605051.1"/>
    </source>
</evidence>
<name>A0A9P8QFL6_9HYPO</name>
<dbReference type="EMBL" id="JAIWOZ010000005">
    <property type="protein sequence ID" value="KAH6605051.1"/>
    <property type="molecule type" value="Genomic_DNA"/>
</dbReference>
<gene>
    <name evidence="1" type="ORF">Trco_006758</name>
</gene>
<accession>A0A9P8QFL6</accession>
<protein>
    <submittedName>
        <fullName evidence="1">Uncharacterized protein</fullName>
    </submittedName>
</protein>
<dbReference type="Proteomes" id="UP000827724">
    <property type="component" value="Unassembled WGS sequence"/>
</dbReference>
<dbReference type="AlphaFoldDB" id="A0A9P8QFL6"/>
<proteinExistence type="predicted"/>
<organism evidence="1 2">
    <name type="scientific">Trichoderma cornu-damae</name>
    <dbReference type="NCBI Taxonomy" id="654480"/>
    <lineage>
        <taxon>Eukaryota</taxon>
        <taxon>Fungi</taxon>
        <taxon>Dikarya</taxon>
        <taxon>Ascomycota</taxon>
        <taxon>Pezizomycotina</taxon>
        <taxon>Sordariomycetes</taxon>
        <taxon>Hypocreomycetidae</taxon>
        <taxon>Hypocreales</taxon>
        <taxon>Hypocreaceae</taxon>
        <taxon>Trichoderma</taxon>
    </lineage>
</organism>
<dbReference type="Pfam" id="PF14441">
    <property type="entry name" value="OTT_1508_deam"/>
    <property type="match status" value="1"/>
</dbReference>
<comment type="caution">
    <text evidence="1">The sequence shown here is derived from an EMBL/GenBank/DDBJ whole genome shotgun (WGS) entry which is preliminary data.</text>
</comment>
<dbReference type="OrthoDB" id="4851849at2759"/>
<evidence type="ECO:0000313" key="2">
    <source>
        <dbReference type="Proteomes" id="UP000827724"/>
    </source>
</evidence>